<comment type="catalytic activity">
    <reaction evidence="10 11">
        <text>(R)-pantoate + NADP(+) = 2-dehydropantoate + NADPH + H(+)</text>
        <dbReference type="Rhea" id="RHEA:16233"/>
        <dbReference type="ChEBI" id="CHEBI:11561"/>
        <dbReference type="ChEBI" id="CHEBI:15378"/>
        <dbReference type="ChEBI" id="CHEBI:15980"/>
        <dbReference type="ChEBI" id="CHEBI:57783"/>
        <dbReference type="ChEBI" id="CHEBI:58349"/>
        <dbReference type="EC" id="1.1.1.169"/>
    </reaction>
</comment>
<dbReference type="Pfam" id="PF08546">
    <property type="entry name" value="ApbA_C"/>
    <property type="match status" value="1"/>
</dbReference>
<gene>
    <name evidence="14" type="ORF">SAMN05216605_109191</name>
</gene>
<dbReference type="InterPro" id="IPR013332">
    <property type="entry name" value="KPR_N"/>
</dbReference>
<dbReference type="InterPro" id="IPR008927">
    <property type="entry name" value="6-PGluconate_DH-like_C_sf"/>
</dbReference>
<dbReference type="SUPFAM" id="SSF48179">
    <property type="entry name" value="6-phosphogluconate dehydrogenase C-terminal domain-like"/>
    <property type="match status" value="1"/>
</dbReference>
<dbReference type="EC" id="1.1.1.169" evidence="4 11"/>
<dbReference type="InterPro" id="IPR013752">
    <property type="entry name" value="KPA_reductase"/>
</dbReference>
<comment type="similarity">
    <text evidence="3 11">Belongs to the ketopantoate reductase family.</text>
</comment>
<dbReference type="STRING" id="89065.SAMN05216605_109191"/>
<dbReference type="GO" id="GO:0008677">
    <property type="term" value="F:2-dehydropantoate 2-reductase activity"/>
    <property type="evidence" value="ECO:0007669"/>
    <property type="project" value="UniProtKB-EC"/>
</dbReference>
<accession>A0A1G8GME4</accession>
<dbReference type="InterPro" id="IPR051402">
    <property type="entry name" value="KPR-Related"/>
</dbReference>
<protein>
    <recommendedName>
        <fullName evidence="5 11">2-dehydropantoate 2-reductase</fullName>
        <ecNumber evidence="4 11">1.1.1.169</ecNumber>
    </recommendedName>
    <alternativeName>
        <fullName evidence="9 11">Ketopantoate reductase</fullName>
    </alternativeName>
</protein>
<dbReference type="SUPFAM" id="SSF51735">
    <property type="entry name" value="NAD(P)-binding Rossmann-fold domains"/>
    <property type="match status" value="1"/>
</dbReference>
<evidence type="ECO:0000313" key="14">
    <source>
        <dbReference type="EMBL" id="SDH95491.1"/>
    </source>
</evidence>
<dbReference type="UniPathway" id="UPA00028">
    <property type="reaction ID" value="UER00004"/>
</dbReference>
<evidence type="ECO:0000256" key="11">
    <source>
        <dbReference type="RuleBase" id="RU362068"/>
    </source>
</evidence>
<dbReference type="PANTHER" id="PTHR21708">
    <property type="entry name" value="PROBABLE 2-DEHYDROPANTOATE 2-REDUCTASE"/>
    <property type="match status" value="1"/>
</dbReference>
<dbReference type="InterPro" id="IPR013328">
    <property type="entry name" value="6PGD_dom2"/>
</dbReference>
<dbReference type="Proteomes" id="UP000182894">
    <property type="component" value="Unassembled WGS sequence"/>
</dbReference>
<dbReference type="AlphaFoldDB" id="A0A1G8GME4"/>
<comment type="function">
    <text evidence="1 11">Catalyzes the NADPH-dependent reduction of ketopantoate into pantoic acid.</text>
</comment>
<feature type="domain" description="Ketopantoate reductase N-terminal" evidence="12">
    <location>
        <begin position="3"/>
        <end position="151"/>
    </location>
</feature>
<dbReference type="Gene3D" id="3.40.50.720">
    <property type="entry name" value="NAD(P)-binding Rossmann-like Domain"/>
    <property type="match status" value="1"/>
</dbReference>
<dbReference type="NCBIfam" id="TIGR00745">
    <property type="entry name" value="apbA_panE"/>
    <property type="match status" value="1"/>
</dbReference>
<dbReference type="OrthoDB" id="9796561at2"/>
<dbReference type="PANTHER" id="PTHR21708:SF26">
    <property type="entry name" value="2-DEHYDROPANTOATE 2-REDUCTASE"/>
    <property type="match status" value="1"/>
</dbReference>
<evidence type="ECO:0000313" key="15">
    <source>
        <dbReference type="Proteomes" id="UP000182894"/>
    </source>
</evidence>
<evidence type="ECO:0000256" key="2">
    <source>
        <dbReference type="ARBA" id="ARBA00004994"/>
    </source>
</evidence>
<dbReference type="InterPro" id="IPR003710">
    <property type="entry name" value="ApbA"/>
</dbReference>
<organism evidence="14 15">
    <name type="scientific">Pseudomonas abietaniphila</name>
    <dbReference type="NCBI Taxonomy" id="89065"/>
    <lineage>
        <taxon>Bacteria</taxon>
        <taxon>Pseudomonadati</taxon>
        <taxon>Pseudomonadota</taxon>
        <taxon>Gammaproteobacteria</taxon>
        <taxon>Pseudomonadales</taxon>
        <taxon>Pseudomonadaceae</taxon>
        <taxon>Pseudomonas</taxon>
    </lineage>
</organism>
<keyword evidence="15" id="KW-1185">Reference proteome</keyword>
<dbReference type="Gene3D" id="1.10.1040.10">
    <property type="entry name" value="N-(1-d-carboxylethyl)-l-norvaline Dehydrogenase, domain 2"/>
    <property type="match status" value="1"/>
</dbReference>
<evidence type="ECO:0000256" key="1">
    <source>
        <dbReference type="ARBA" id="ARBA00002919"/>
    </source>
</evidence>
<evidence type="ECO:0000259" key="13">
    <source>
        <dbReference type="Pfam" id="PF08546"/>
    </source>
</evidence>
<comment type="pathway">
    <text evidence="2 11">Cofactor biosynthesis; (R)-pantothenate biosynthesis; (R)-pantoate from 3-methyl-2-oxobutanoate: step 2/2.</text>
</comment>
<reference evidence="15" key="1">
    <citation type="submission" date="2016-10" db="EMBL/GenBank/DDBJ databases">
        <authorList>
            <person name="Varghese N."/>
            <person name="Submissions S."/>
        </authorList>
    </citation>
    <scope>NUCLEOTIDE SEQUENCE [LARGE SCALE GENOMIC DNA]</scope>
    <source>
        <strain evidence="15">ATCC 700689</strain>
    </source>
</reference>
<name>A0A1G8GME4_9PSED</name>
<dbReference type="EMBL" id="FNCO01000009">
    <property type="protein sequence ID" value="SDH95491.1"/>
    <property type="molecule type" value="Genomic_DNA"/>
</dbReference>
<dbReference type="InterPro" id="IPR036291">
    <property type="entry name" value="NAD(P)-bd_dom_sf"/>
</dbReference>
<keyword evidence="7 11" id="KW-0521">NADP</keyword>
<evidence type="ECO:0000256" key="9">
    <source>
        <dbReference type="ARBA" id="ARBA00032024"/>
    </source>
</evidence>
<feature type="domain" description="Ketopantoate reductase C-terminal" evidence="13">
    <location>
        <begin position="179"/>
        <end position="279"/>
    </location>
</feature>
<evidence type="ECO:0000256" key="4">
    <source>
        <dbReference type="ARBA" id="ARBA00013014"/>
    </source>
</evidence>
<dbReference type="Pfam" id="PF02558">
    <property type="entry name" value="ApbA"/>
    <property type="match status" value="1"/>
</dbReference>
<dbReference type="GO" id="GO:0005737">
    <property type="term" value="C:cytoplasm"/>
    <property type="evidence" value="ECO:0007669"/>
    <property type="project" value="TreeGrafter"/>
</dbReference>
<dbReference type="FunFam" id="3.40.50.720:FF:000307">
    <property type="entry name" value="2-dehydropantoate 2-reductase"/>
    <property type="match status" value="1"/>
</dbReference>
<evidence type="ECO:0000256" key="7">
    <source>
        <dbReference type="ARBA" id="ARBA00022857"/>
    </source>
</evidence>
<sequence>MRILIVGAGAIGGYFGGRLLEAGRDVTFLVRPGRAEELDRNGLIVRSPLGNILYPSPPHVMTPMLDQTFDLILLSCKAYDLDAAMDSFSAAVGAQTMILPMLNGMAHLDRLDERFEPENVLGGQCLISLDRDASGAILHLNDTNQLSFGERSGALTPRILKVAEALADAGFDANLSQHIVQEMWEKWCFIATGAGITGSMRASIGDVIASGGEGMILTLLAECAQVAEGAGYAIRRDVRQRFQTMLTTQGSKMTASMLRDIERGASIEVEHVIGDMLARRSSTDKSAKSQLSMLEAVYVNLKSYEARRVREAG</sequence>
<keyword evidence="6 11" id="KW-0566">Pantothenate biosynthesis</keyword>
<evidence type="ECO:0000256" key="5">
    <source>
        <dbReference type="ARBA" id="ARBA00019465"/>
    </source>
</evidence>
<evidence type="ECO:0000259" key="12">
    <source>
        <dbReference type="Pfam" id="PF02558"/>
    </source>
</evidence>
<evidence type="ECO:0000256" key="8">
    <source>
        <dbReference type="ARBA" id="ARBA00023002"/>
    </source>
</evidence>
<proteinExistence type="inferred from homology"/>
<evidence type="ECO:0000256" key="10">
    <source>
        <dbReference type="ARBA" id="ARBA00048793"/>
    </source>
</evidence>
<evidence type="ECO:0000256" key="6">
    <source>
        <dbReference type="ARBA" id="ARBA00022655"/>
    </source>
</evidence>
<evidence type="ECO:0000256" key="3">
    <source>
        <dbReference type="ARBA" id="ARBA00007870"/>
    </source>
</evidence>
<dbReference type="GO" id="GO:0015940">
    <property type="term" value="P:pantothenate biosynthetic process"/>
    <property type="evidence" value="ECO:0007669"/>
    <property type="project" value="UniProtKB-UniPathway"/>
</dbReference>
<dbReference type="RefSeq" id="WP_074754308.1">
    <property type="nucleotide sequence ID" value="NZ_FNCO01000009.1"/>
</dbReference>
<keyword evidence="8 11" id="KW-0560">Oxidoreductase</keyword>